<dbReference type="PROSITE" id="PS00463">
    <property type="entry name" value="ZN2_CY6_FUNGAL_1"/>
    <property type="match status" value="1"/>
</dbReference>
<evidence type="ECO:0000256" key="8">
    <source>
        <dbReference type="HAMAP-Rule" id="MF_03197"/>
    </source>
</evidence>
<keyword evidence="8" id="KW-0496">Mitochondrion</keyword>
<dbReference type="NCBIfam" id="NF004685">
    <property type="entry name" value="PRK06029.1"/>
    <property type="match status" value="1"/>
</dbReference>
<feature type="binding site" evidence="8">
    <location>
        <position position="827"/>
    </location>
    <ligand>
        <name>FMN</name>
        <dbReference type="ChEBI" id="CHEBI:58210"/>
    </ligand>
</feature>
<dbReference type="Pfam" id="PF04082">
    <property type="entry name" value="Fungal_trans"/>
    <property type="match status" value="1"/>
</dbReference>
<keyword evidence="3 8" id="KW-0288">FMN</keyword>
<evidence type="ECO:0000256" key="7">
    <source>
        <dbReference type="ARBA" id="ARBA00060793"/>
    </source>
</evidence>
<dbReference type="GO" id="GO:0003677">
    <property type="term" value="F:DNA binding"/>
    <property type="evidence" value="ECO:0007669"/>
    <property type="project" value="InterPro"/>
</dbReference>
<protein>
    <recommendedName>
        <fullName evidence="8">Flavin prenyltransferase PAD1, mitochondrial</fullName>
        <ecNumber evidence="8">2.5.1.129</ecNumber>
    </recommendedName>
</protein>
<dbReference type="EC" id="2.5.1.129" evidence="8"/>
<dbReference type="AlphaFoldDB" id="A0A5Q3FUP9"/>
<keyword evidence="4 8" id="KW-0808">Transferase</keyword>
<accession>A0A5Q3FUP9</accession>
<evidence type="ECO:0000256" key="4">
    <source>
        <dbReference type="ARBA" id="ARBA00022679"/>
    </source>
</evidence>
<dbReference type="NCBIfam" id="TIGR00421">
    <property type="entry name" value="ubiX_pad"/>
    <property type="match status" value="1"/>
</dbReference>
<dbReference type="SUPFAM" id="SSF52507">
    <property type="entry name" value="Homo-oligomeric flavin-containing Cys decarboxylases, HFCD"/>
    <property type="match status" value="1"/>
</dbReference>
<dbReference type="FunFam" id="3.40.50.1950:FF:000001">
    <property type="entry name" value="Flavin prenyltransferase UbiX"/>
    <property type="match status" value="1"/>
</dbReference>
<feature type="binding site" evidence="8">
    <location>
        <begin position="715"/>
        <end position="717"/>
    </location>
    <ligand>
        <name>FMN</name>
        <dbReference type="ChEBI" id="CHEBI:58210"/>
    </ligand>
</feature>
<keyword evidence="6" id="KW-0539">Nucleus</keyword>
<feature type="region of interest" description="Disordered" evidence="9">
    <location>
        <begin position="1"/>
        <end position="25"/>
    </location>
</feature>
<feature type="region of interest" description="Disordered" evidence="9">
    <location>
        <begin position="76"/>
        <end position="127"/>
    </location>
</feature>
<dbReference type="PROSITE" id="PS50048">
    <property type="entry name" value="ZN2_CY6_FUNGAL_2"/>
    <property type="match status" value="1"/>
</dbReference>
<dbReference type="Pfam" id="PF00172">
    <property type="entry name" value="Zn_clus"/>
    <property type="match status" value="1"/>
</dbReference>
<evidence type="ECO:0000256" key="5">
    <source>
        <dbReference type="ARBA" id="ARBA00022723"/>
    </source>
</evidence>
<comment type="caution">
    <text evidence="10">The sequence shown here is derived from an EMBL/GenBank/DDBJ whole genome shotgun (WGS) entry which is preliminary data.</text>
</comment>
<proteinExistence type="inferred from homology"/>
<dbReference type="Pfam" id="PF02441">
    <property type="entry name" value="Flavoprotein"/>
    <property type="match status" value="1"/>
</dbReference>
<evidence type="ECO:0000313" key="11">
    <source>
        <dbReference type="Proteomes" id="UP000760494"/>
    </source>
</evidence>
<dbReference type="GO" id="GO:0000981">
    <property type="term" value="F:DNA-binding transcription factor activity, RNA polymerase II-specific"/>
    <property type="evidence" value="ECO:0007669"/>
    <property type="project" value="InterPro"/>
</dbReference>
<keyword evidence="5" id="KW-0479">Metal-binding</keyword>
<sequence>MDTSTPQQQQPPTASAETPNVCSGEIDRVLRQRRKRHESRSCIPCKRRKVRCDSQTPCATCQKRGHTEICVYEAPRSSRRTAPVQTSPRNEGTPGNPARPDSDAGALRVPHSVHHEGGNRQSSPSQDYSIASIAGEKVQKQTDAEELARDVGYVLGLQNSLTSYPFMDLASPTERWYELLNIIPHRQEILSLFPIFQMRVFPFNPLLVDMDKFELDMHGYLRAYTAGEFKSTPISNDWGKERAIGFISLILAVLSSAAHYSDLTGSERSRTCYDLARRSFQALRLANFFFRPTLEVVQTILVLGNMLQNTGQSDAAWAWLGTTARLAQTLHYHAQGSRTNLPEIVKIQARTCWSNIIWQDSLLSMCHARRPLTMINAPGQDLGCQDLELTYHGFMRAICRISTTVLNNDSCYVASVTIDMLEQLDSLHRKTKPYLQDPDRCKSSLEHLQHLALKMHKSFLVTFLCRPEIRNANRSSNQSPEVLSEQQLRIRGRAEENLFEAIKTFLEFRAVSAVPLRSWSMVHAALSSVLLLCIWEETRVKPECRCLREKVIEAFSSPEFNVAGDPASADENSQWLSPRHINALVTLKDAFTTDESGLQVDYNAMPGWNNADLMGQSGFIPGIIDAWDPFAEYALSDFNPSVPSTRESQSLSKLITMFTATDGNAPKAGNYQSEKDKANNGSQGAPDAAEYTCTNISTSLNPRLRRKRIVVGITGATGAILGIKILIALRRLNIESHLIISKWAEATIKYETDYSPKNVRALADYTHSINDMAAPVSSGSFKTDGMIVVPCSMKTLSAISSGYCDDLISRTADVMLKERRKLVLVARETPLSDIHLRNMLSVTQSGAIIFPPVPAYYIKASSIDGLTDQTVGRVLDLFDLDTDDFERWEGWKKTT</sequence>
<feature type="region of interest" description="Disordered" evidence="9">
    <location>
        <begin position="665"/>
        <end position="688"/>
    </location>
</feature>
<dbReference type="HAMAP" id="MF_01984">
    <property type="entry name" value="ubiX_pad"/>
    <property type="match status" value="1"/>
</dbReference>
<dbReference type="CDD" id="cd12148">
    <property type="entry name" value="fungal_TF_MHR"/>
    <property type="match status" value="1"/>
</dbReference>
<dbReference type="InterPro" id="IPR036551">
    <property type="entry name" value="Flavin_trans-like"/>
</dbReference>
<dbReference type="Gene3D" id="3.40.50.1950">
    <property type="entry name" value="Flavin prenyltransferase-like"/>
    <property type="match status" value="1"/>
</dbReference>
<feature type="binding site" evidence="8">
    <location>
        <begin position="792"/>
        <end position="795"/>
    </location>
    <ligand>
        <name>FMN</name>
        <dbReference type="ChEBI" id="CHEBI:58210"/>
    </ligand>
</feature>
<feature type="binding site" evidence="8">
    <location>
        <position position="873"/>
    </location>
    <ligand>
        <name>dimethylallyl phosphate</name>
        <dbReference type="ChEBI" id="CHEBI:88052"/>
    </ligand>
</feature>
<name>A0A5Q3FUP9_FUSFU</name>
<organism evidence="10 11">
    <name type="scientific">Fusarium fujikuroi</name>
    <name type="common">Bakanae and foot rot disease fungus</name>
    <name type="synonym">Gibberella fujikuroi</name>
    <dbReference type="NCBI Taxonomy" id="5127"/>
    <lineage>
        <taxon>Eukaryota</taxon>
        <taxon>Fungi</taxon>
        <taxon>Dikarya</taxon>
        <taxon>Ascomycota</taxon>
        <taxon>Pezizomycotina</taxon>
        <taxon>Sordariomycetes</taxon>
        <taxon>Hypocreomycetidae</taxon>
        <taxon>Hypocreales</taxon>
        <taxon>Nectriaceae</taxon>
        <taxon>Fusarium</taxon>
        <taxon>Fusarium fujikuroi species complex</taxon>
    </lineage>
</organism>
<reference evidence="10" key="1">
    <citation type="submission" date="2019-05" db="EMBL/GenBank/DDBJ databases">
        <authorList>
            <person name="Piombo E."/>
        </authorList>
    </citation>
    <scope>NUCLEOTIDE SEQUENCE</scope>
    <source>
        <strain evidence="10">C2S</strain>
    </source>
</reference>
<dbReference type="PANTHER" id="PTHR43374:SF1">
    <property type="entry name" value="FLAVIN PRENYLTRANSFERASE PAD1, MITOCHONDRIAL"/>
    <property type="match status" value="1"/>
</dbReference>
<dbReference type="GO" id="GO:0008270">
    <property type="term" value="F:zinc ion binding"/>
    <property type="evidence" value="ECO:0007669"/>
    <property type="project" value="InterPro"/>
</dbReference>
<dbReference type="InterPro" id="IPR001138">
    <property type="entry name" value="Zn2Cys6_DnaBD"/>
</dbReference>
<evidence type="ECO:0000313" key="10">
    <source>
        <dbReference type="EMBL" id="VTT79925.1"/>
    </source>
</evidence>
<dbReference type="SMART" id="SM00066">
    <property type="entry name" value="GAL4"/>
    <property type="match status" value="1"/>
</dbReference>
<keyword evidence="2 8" id="KW-0285">Flavoprotein</keyword>
<feature type="binding site" evidence="8">
    <location>
        <position position="741"/>
    </location>
    <ligand>
        <name>FMN</name>
        <dbReference type="ChEBI" id="CHEBI:58210"/>
    </ligand>
</feature>
<feature type="binding site" evidence="8">
    <location>
        <position position="857"/>
    </location>
    <ligand>
        <name>dimethylallyl phosphate</name>
        <dbReference type="ChEBI" id="CHEBI:88052"/>
    </ligand>
</feature>
<gene>
    <name evidence="8" type="primary">PAD1</name>
    <name evidence="10" type="ORF">C2S_11523</name>
</gene>
<keyword evidence="1 8" id="KW-0637">Prenyltransferase</keyword>
<evidence type="ECO:0000256" key="1">
    <source>
        <dbReference type="ARBA" id="ARBA00022602"/>
    </source>
</evidence>
<dbReference type="GO" id="GO:0006351">
    <property type="term" value="P:DNA-templated transcription"/>
    <property type="evidence" value="ECO:0007669"/>
    <property type="project" value="InterPro"/>
</dbReference>
<dbReference type="GO" id="GO:0016831">
    <property type="term" value="F:carboxy-lyase activity"/>
    <property type="evidence" value="ECO:0007669"/>
    <property type="project" value="TreeGrafter"/>
</dbReference>
<evidence type="ECO:0000256" key="2">
    <source>
        <dbReference type="ARBA" id="ARBA00022630"/>
    </source>
</evidence>
<dbReference type="GO" id="GO:0005739">
    <property type="term" value="C:mitochondrion"/>
    <property type="evidence" value="ECO:0007669"/>
    <property type="project" value="UniProtKB-SubCell"/>
</dbReference>
<evidence type="ECO:0000256" key="3">
    <source>
        <dbReference type="ARBA" id="ARBA00022643"/>
    </source>
</evidence>
<comment type="similarity">
    <text evidence="7 8">Belongs to the UbiX/PAD1 family.</text>
</comment>
<dbReference type="CDD" id="cd00067">
    <property type="entry name" value="GAL4"/>
    <property type="match status" value="1"/>
</dbReference>
<dbReference type="SUPFAM" id="SSF57701">
    <property type="entry name" value="Zn2/Cys6 DNA-binding domain"/>
    <property type="match status" value="1"/>
</dbReference>
<dbReference type="EMBL" id="CABFJX010000399">
    <property type="protein sequence ID" value="VTT79925.1"/>
    <property type="molecule type" value="Genomic_DNA"/>
</dbReference>
<dbReference type="InterPro" id="IPR007219">
    <property type="entry name" value="XnlR_reg_dom"/>
</dbReference>
<feature type="compositionally biased region" description="Low complexity" evidence="9">
    <location>
        <begin position="1"/>
        <end position="19"/>
    </location>
</feature>
<dbReference type="PANTHER" id="PTHR43374">
    <property type="entry name" value="FLAVIN PRENYLTRANSFERASE"/>
    <property type="match status" value="1"/>
</dbReference>
<comment type="subcellular location">
    <subcellularLocation>
        <location evidence="8">Mitochondrion</location>
    </subcellularLocation>
</comment>
<evidence type="ECO:0000256" key="9">
    <source>
        <dbReference type="SAM" id="MobiDB-lite"/>
    </source>
</evidence>
<evidence type="ECO:0000256" key="6">
    <source>
        <dbReference type="ARBA" id="ARBA00023242"/>
    </source>
</evidence>
<comment type="function">
    <text evidence="8">Flavin prenyltransferase that catalyzes the synthesis of the prenylated FMN cofactor (prenyl-FMN) for the ferulic acid decarboxylase FDC1. The prenyltransferase is metal-independent and links a dimethylallyl moiety from dimethylallyl monophosphate (DMAP) to the flavin N5 and C6 atoms of FMN.</text>
</comment>
<dbReference type="Gene3D" id="4.10.240.10">
    <property type="entry name" value="Zn(2)-C6 fungal-type DNA-binding domain"/>
    <property type="match status" value="1"/>
</dbReference>
<comment type="catalytic activity">
    <reaction evidence="8">
        <text>dimethylallyl phosphate + FMNH2 = prenylated FMNH2 + phosphate</text>
        <dbReference type="Rhea" id="RHEA:37743"/>
        <dbReference type="ChEBI" id="CHEBI:43474"/>
        <dbReference type="ChEBI" id="CHEBI:57618"/>
        <dbReference type="ChEBI" id="CHEBI:87467"/>
        <dbReference type="ChEBI" id="CHEBI:88052"/>
        <dbReference type="EC" id="2.5.1.129"/>
    </reaction>
</comment>
<dbReference type="GO" id="GO:0106141">
    <property type="term" value="F:flavin prenyltransferase activity"/>
    <property type="evidence" value="ECO:0007669"/>
    <property type="project" value="UniProtKB-EC"/>
</dbReference>
<dbReference type="Proteomes" id="UP000760494">
    <property type="component" value="Unassembled WGS sequence"/>
</dbReference>
<dbReference type="InterPro" id="IPR004507">
    <property type="entry name" value="UbiX-like"/>
</dbReference>
<dbReference type="InterPro" id="IPR036864">
    <property type="entry name" value="Zn2-C6_fun-type_DNA-bd_sf"/>
</dbReference>
<dbReference type="InterPro" id="IPR003382">
    <property type="entry name" value="Flavoprotein"/>
</dbReference>
<comment type="subunit">
    <text evidence="8">Oligomer.</text>
</comment>